<dbReference type="EMBL" id="LCFQ01000013">
    <property type="protein sequence ID" value="KKS96969.1"/>
    <property type="molecule type" value="Genomic_DNA"/>
</dbReference>
<feature type="transmembrane region" description="Helical" evidence="5">
    <location>
        <begin position="162"/>
        <end position="183"/>
    </location>
</feature>
<evidence type="ECO:0000256" key="1">
    <source>
        <dbReference type="ARBA" id="ARBA00004141"/>
    </source>
</evidence>
<evidence type="ECO:0000256" key="3">
    <source>
        <dbReference type="ARBA" id="ARBA00022989"/>
    </source>
</evidence>
<proteinExistence type="predicted"/>
<comment type="subcellular location">
    <subcellularLocation>
        <location evidence="1">Membrane</location>
        <topology evidence="1">Multi-pass membrane protein</topology>
    </subcellularLocation>
</comment>
<feature type="transmembrane region" description="Helical" evidence="5">
    <location>
        <begin position="37"/>
        <end position="54"/>
    </location>
</feature>
<evidence type="ECO:0000256" key="4">
    <source>
        <dbReference type="ARBA" id="ARBA00023136"/>
    </source>
</evidence>
<gene>
    <name evidence="6" type="ORF">UV74_C0013G0091</name>
</gene>
<keyword evidence="3 5" id="KW-1133">Transmembrane helix</keyword>
<feature type="transmembrane region" description="Helical" evidence="5">
    <location>
        <begin position="222"/>
        <end position="241"/>
    </location>
</feature>
<dbReference type="AlphaFoldDB" id="A0A0G1DGZ4"/>
<comment type="caution">
    <text evidence="6">The sequence shown here is derived from an EMBL/GenBank/DDBJ whole genome shotgun (WGS) entry which is preliminary data.</text>
</comment>
<dbReference type="STRING" id="1618578.UV74_C0013G0091"/>
<evidence type="ECO:0000256" key="5">
    <source>
        <dbReference type="SAM" id="Phobius"/>
    </source>
</evidence>
<reference evidence="6 7" key="1">
    <citation type="journal article" date="2015" name="Nature">
        <title>rRNA introns, odd ribosomes, and small enigmatic genomes across a large radiation of phyla.</title>
        <authorList>
            <person name="Brown C.T."/>
            <person name="Hug L.A."/>
            <person name="Thomas B.C."/>
            <person name="Sharon I."/>
            <person name="Castelle C.J."/>
            <person name="Singh A."/>
            <person name="Wilkins M.J."/>
            <person name="Williams K.H."/>
            <person name="Banfield J.F."/>
        </authorList>
    </citation>
    <scope>NUCLEOTIDE SEQUENCE [LARGE SCALE GENOMIC DNA]</scope>
</reference>
<evidence type="ECO:0000256" key="2">
    <source>
        <dbReference type="ARBA" id="ARBA00022692"/>
    </source>
</evidence>
<accession>A0A0G1DGZ4</accession>
<protein>
    <submittedName>
        <fullName evidence="6">Zinc/iron permease</fullName>
    </submittedName>
</protein>
<evidence type="ECO:0000313" key="7">
    <source>
        <dbReference type="Proteomes" id="UP000034090"/>
    </source>
</evidence>
<feature type="transmembrane region" description="Helical" evidence="5">
    <location>
        <begin position="189"/>
        <end position="210"/>
    </location>
</feature>
<evidence type="ECO:0000313" key="6">
    <source>
        <dbReference type="EMBL" id="KKS96969.1"/>
    </source>
</evidence>
<name>A0A0G1DGZ4_9BACT</name>
<dbReference type="PANTHER" id="PTHR16950:SF17">
    <property type="entry name" value="ZRT (ZRT), IRT- (IRT-) LIKE PROTEIN TRANSPORTER"/>
    <property type="match status" value="1"/>
</dbReference>
<dbReference type="Pfam" id="PF02535">
    <property type="entry name" value="Zip"/>
    <property type="match status" value="1"/>
</dbReference>
<dbReference type="GO" id="GO:0006882">
    <property type="term" value="P:intracellular zinc ion homeostasis"/>
    <property type="evidence" value="ECO:0007669"/>
    <property type="project" value="TreeGrafter"/>
</dbReference>
<feature type="transmembrane region" description="Helical" evidence="5">
    <location>
        <begin position="6"/>
        <end position="25"/>
    </location>
</feature>
<keyword evidence="4 5" id="KW-0472">Membrane</keyword>
<dbReference type="GO" id="GO:0016020">
    <property type="term" value="C:membrane"/>
    <property type="evidence" value="ECO:0007669"/>
    <property type="project" value="UniProtKB-SubCell"/>
</dbReference>
<dbReference type="GO" id="GO:0005385">
    <property type="term" value="F:zinc ion transmembrane transporter activity"/>
    <property type="evidence" value="ECO:0007669"/>
    <property type="project" value="TreeGrafter"/>
</dbReference>
<feature type="transmembrane region" description="Helical" evidence="5">
    <location>
        <begin position="60"/>
        <end position="79"/>
    </location>
</feature>
<dbReference type="InterPro" id="IPR003689">
    <property type="entry name" value="ZIP"/>
</dbReference>
<sequence length="243" mass="26509">MLVEILLLTALGSIAGLIGGVFFLVKNSWARALSHNAVPFAAGVLLSVSIINLIPEASELAGDIAFTVVLVSFIASFLFEQFFCHLHHHEGRRNDLESAIPLVIVGDTIHNVIDGIAIASSYLIEPKFGLVVALATFLHETPHEIGDFGILIKAGYTKQRTFLINLFSALATFPGALLVYFYFKDTPDKIGIFLAISAGIFLYLGASDFLPQVEEDSRIPGIRKYFLVILGALVMYLQILIKS</sequence>
<dbReference type="Proteomes" id="UP000034090">
    <property type="component" value="Unassembled WGS sequence"/>
</dbReference>
<organism evidence="6 7">
    <name type="scientific">Candidatus Woesebacteria bacterium GW2011_GWB1_43_14</name>
    <dbReference type="NCBI Taxonomy" id="1618578"/>
    <lineage>
        <taxon>Bacteria</taxon>
        <taxon>Candidatus Woeseibacteriota</taxon>
    </lineage>
</organism>
<keyword evidence="2 5" id="KW-0812">Transmembrane</keyword>
<dbReference type="PANTHER" id="PTHR16950">
    <property type="entry name" value="ZINC TRANSPORTER SLC39A7 HISTIDINE-RICH MEMBRANE PROTEIN KE4"/>
    <property type="match status" value="1"/>
</dbReference>